<dbReference type="Ensembl" id="ENSCPBT00000002975.1">
    <property type="protein sequence ID" value="ENSCPBP00000002434.1"/>
    <property type="gene ID" value="ENSCPBG00000001961.1"/>
</dbReference>
<organism evidence="11 12">
    <name type="scientific">Chrysemys picta bellii</name>
    <name type="common">Western painted turtle</name>
    <name type="synonym">Emys bellii</name>
    <dbReference type="NCBI Taxonomy" id="8478"/>
    <lineage>
        <taxon>Eukaryota</taxon>
        <taxon>Metazoa</taxon>
        <taxon>Chordata</taxon>
        <taxon>Craniata</taxon>
        <taxon>Vertebrata</taxon>
        <taxon>Euteleostomi</taxon>
        <taxon>Archelosauria</taxon>
        <taxon>Testudinata</taxon>
        <taxon>Testudines</taxon>
        <taxon>Cryptodira</taxon>
        <taxon>Durocryptodira</taxon>
        <taxon>Testudinoidea</taxon>
        <taxon>Emydidae</taxon>
        <taxon>Chrysemys</taxon>
    </lineage>
</organism>
<dbReference type="InterPro" id="IPR027417">
    <property type="entry name" value="P-loop_NTPase"/>
</dbReference>
<keyword evidence="2" id="KW-1003">Cell membrane</keyword>
<dbReference type="PANTHER" id="PTHR46149">
    <property type="entry name" value="MIP08469P"/>
    <property type="match status" value="1"/>
</dbReference>
<dbReference type="InterPro" id="IPR001806">
    <property type="entry name" value="Small_GTPase"/>
</dbReference>
<feature type="region of interest" description="Disordered" evidence="10">
    <location>
        <begin position="186"/>
        <end position="210"/>
    </location>
</feature>
<evidence type="ECO:0000256" key="10">
    <source>
        <dbReference type="SAM" id="MobiDB-lite"/>
    </source>
</evidence>
<feature type="compositionally biased region" description="Basic residues" evidence="10">
    <location>
        <begin position="200"/>
        <end position="210"/>
    </location>
</feature>
<evidence type="ECO:0000256" key="9">
    <source>
        <dbReference type="ARBA" id="ARBA00038061"/>
    </source>
</evidence>
<dbReference type="SMART" id="SM00175">
    <property type="entry name" value="RAB"/>
    <property type="match status" value="1"/>
</dbReference>
<dbReference type="SMART" id="SM00174">
    <property type="entry name" value="RHO"/>
    <property type="match status" value="1"/>
</dbReference>
<keyword evidence="8" id="KW-0636">Prenylation</keyword>
<sequence length="210" mass="23125">MGGSQLGRFPLTPEARVRLVFLGAAGVGKSALIRRFLQDTFEARHRRTVEELHRLELEAGSGLRLRLEILDTSGSYSFPAMRRLCIARADAFALVYSLQEPDSFAEVQRLRDEILEAKQGAVPIVVVGNKSDLAPGAPDPRIAAAQRDWGCACLEASAKQGRNVVGLFQELLNQVNLPGRLSPALRRRRPQTCSKEPPRRSGKRHSCAVC</sequence>
<dbReference type="NCBIfam" id="TIGR00231">
    <property type="entry name" value="small_GTP"/>
    <property type="match status" value="1"/>
</dbReference>
<dbReference type="PROSITE" id="PS51421">
    <property type="entry name" value="RAS"/>
    <property type="match status" value="1"/>
</dbReference>
<dbReference type="SMART" id="SM00173">
    <property type="entry name" value="RAS"/>
    <property type="match status" value="1"/>
</dbReference>
<dbReference type="AlphaFoldDB" id="A0A8C3F3N8"/>
<keyword evidence="6" id="KW-0472">Membrane</keyword>
<evidence type="ECO:0000256" key="8">
    <source>
        <dbReference type="ARBA" id="ARBA00023289"/>
    </source>
</evidence>
<dbReference type="SUPFAM" id="SSF52540">
    <property type="entry name" value="P-loop containing nucleoside triphosphate hydrolases"/>
    <property type="match status" value="1"/>
</dbReference>
<keyword evidence="5" id="KW-0342">GTP-binding</keyword>
<dbReference type="PANTHER" id="PTHR46149:SF7">
    <property type="entry name" value="GTP-BINDING PROTEIN DI-RAS2"/>
    <property type="match status" value="1"/>
</dbReference>
<reference evidence="11" key="1">
    <citation type="submission" date="2025-08" db="UniProtKB">
        <authorList>
            <consortium name="Ensembl"/>
        </authorList>
    </citation>
    <scope>IDENTIFICATION</scope>
</reference>
<dbReference type="InterPro" id="IPR005225">
    <property type="entry name" value="Small_GTP-bd"/>
</dbReference>
<name>A0A8C3F3N8_CHRPI</name>
<reference evidence="11" key="2">
    <citation type="submission" date="2025-09" db="UniProtKB">
        <authorList>
            <consortium name="Ensembl"/>
        </authorList>
    </citation>
    <scope>IDENTIFICATION</scope>
</reference>
<keyword evidence="7" id="KW-0449">Lipoprotein</keyword>
<dbReference type="PROSITE" id="PS51419">
    <property type="entry name" value="RAB"/>
    <property type="match status" value="1"/>
</dbReference>
<dbReference type="PRINTS" id="PR00449">
    <property type="entry name" value="RASTRNSFRMNG"/>
</dbReference>
<dbReference type="Gene3D" id="3.40.50.300">
    <property type="entry name" value="P-loop containing nucleotide triphosphate hydrolases"/>
    <property type="match status" value="1"/>
</dbReference>
<evidence type="ECO:0000256" key="6">
    <source>
        <dbReference type="ARBA" id="ARBA00023136"/>
    </source>
</evidence>
<protein>
    <submittedName>
        <fullName evidence="11">Uncharacterized protein</fullName>
    </submittedName>
</protein>
<evidence type="ECO:0000313" key="12">
    <source>
        <dbReference type="Proteomes" id="UP000694380"/>
    </source>
</evidence>
<dbReference type="GO" id="GO:0005886">
    <property type="term" value="C:plasma membrane"/>
    <property type="evidence" value="ECO:0007669"/>
    <property type="project" value="UniProtKB-SubCell"/>
</dbReference>
<comment type="subcellular location">
    <subcellularLocation>
        <location evidence="1">Cell membrane</location>
        <topology evidence="1">Lipid-anchor</topology>
    </subcellularLocation>
</comment>
<accession>A0A8C3F3N8</accession>
<evidence type="ECO:0000256" key="7">
    <source>
        <dbReference type="ARBA" id="ARBA00023288"/>
    </source>
</evidence>
<proteinExistence type="inferred from homology"/>
<dbReference type="Proteomes" id="UP000694380">
    <property type="component" value="Unplaced"/>
</dbReference>
<dbReference type="GO" id="GO:0005525">
    <property type="term" value="F:GTP binding"/>
    <property type="evidence" value="ECO:0007669"/>
    <property type="project" value="UniProtKB-KW"/>
</dbReference>
<dbReference type="FunFam" id="3.40.50.300:FF:000475">
    <property type="entry name" value="GTP-binding protein Rhes"/>
    <property type="match status" value="1"/>
</dbReference>
<keyword evidence="12" id="KW-1185">Reference proteome</keyword>
<keyword evidence="4" id="KW-0547">Nucleotide-binding</keyword>
<evidence type="ECO:0000256" key="1">
    <source>
        <dbReference type="ARBA" id="ARBA00004193"/>
    </source>
</evidence>
<dbReference type="OMA" id="CIRHSDA"/>
<evidence type="ECO:0000256" key="2">
    <source>
        <dbReference type="ARBA" id="ARBA00022475"/>
    </source>
</evidence>
<dbReference type="InterPro" id="IPR052236">
    <property type="entry name" value="Small_GTPase_RasD"/>
</dbReference>
<dbReference type="Pfam" id="PF00071">
    <property type="entry name" value="Ras"/>
    <property type="match status" value="1"/>
</dbReference>
<evidence type="ECO:0000313" key="11">
    <source>
        <dbReference type="Ensembl" id="ENSCPBP00000002434.1"/>
    </source>
</evidence>
<evidence type="ECO:0000256" key="4">
    <source>
        <dbReference type="ARBA" id="ARBA00022741"/>
    </source>
</evidence>
<keyword evidence="3" id="KW-0488">Methylation</keyword>
<evidence type="ECO:0000256" key="3">
    <source>
        <dbReference type="ARBA" id="ARBA00022481"/>
    </source>
</evidence>
<dbReference type="GeneTree" id="ENSGT00940000163566"/>
<evidence type="ECO:0000256" key="5">
    <source>
        <dbReference type="ARBA" id="ARBA00023134"/>
    </source>
</evidence>
<dbReference type="GO" id="GO:0003924">
    <property type="term" value="F:GTPase activity"/>
    <property type="evidence" value="ECO:0007669"/>
    <property type="project" value="InterPro"/>
</dbReference>
<comment type="similarity">
    <text evidence="9">Belongs to the small GTPase superfamily. RasD family.</text>
</comment>